<dbReference type="EMBL" id="JABSTR010000009">
    <property type="protein sequence ID" value="KAH9378907.1"/>
    <property type="molecule type" value="Genomic_DNA"/>
</dbReference>
<protein>
    <recommendedName>
        <fullName evidence="1">HAT C-terminal dimerisation domain-containing protein</fullName>
    </recommendedName>
</protein>
<sequence>MEEYLYGKKEYSRSGVSELCDFCREHEKKFPKLALLSKRMLFIPATSGSSQQNFSAAGFIMQARRT</sequence>
<reference evidence="2 3" key="1">
    <citation type="journal article" date="2020" name="Cell">
        <title>Large-Scale Comparative Analyses of Tick Genomes Elucidate Their Genetic Diversity and Vector Capacities.</title>
        <authorList>
            <consortium name="Tick Genome and Microbiome Consortium (TIGMIC)"/>
            <person name="Jia N."/>
            <person name="Wang J."/>
            <person name="Shi W."/>
            <person name="Du L."/>
            <person name="Sun Y."/>
            <person name="Zhan W."/>
            <person name="Jiang J.F."/>
            <person name="Wang Q."/>
            <person name="Zhang B."/>
            <person name="Ji P."/>
            <person name="Bell-Sakyi L."/>
            <person name="Cui X.M."/>
            <person name="Yuan T.T."/>
            <person name="Jiang B.G."/>
            <person name="Yang W.F."/>
            <person name="Lam T.T."/>
            <person name="Chang Q.C."/>
            <person name="Ding S.J."/>
            <person name="Wang X.J."/>
            <person name="Zhu J.G."/>
            <person name="Ruan X.D."/>
            <person name="Zhao L."/>
            <person name="Wei J.T."/>
            <person name="Ye R.Z."/>
            <person name="Que T.C."/>
            <person name="Du C.H."/>
            <person name="Zhou Y.H."/>
            <person name="Cheng J.X."/>
            <person name="Dai P.F."/>
            <person name="Guo W.B."/>
            <person name="Han X.H."/>
            <person name="Huang E.J."/>
            <person name="Li L.F."/>
            <person name="Wei W."/>
            <person name="Gao Y.C."/>
            <person name="Liu J.Z."/>
            <person name="Shao H.Z."/>
            <person name="Wang X."/>
            <person name="Wang C.C."/>
            <person name="Yang T.C."/>
            <person name="Huo Q.B."/>
            <person name="Li W."/>
            <person name="Chen H.Y."/>
            <person name="Chen S.E."/>
            <person name="Zhou L.G."/>
            <person name="Ni X.B."/>
            <person name="Tian J.H."/>
            <person name="Sheng Y."/>
            <person name="Liu T."/>
            <person name="Pan Y.S."/>
            <person name="Xia L.Y."/>
            <person name="Li J."/>
            <person name="Zhao F."/>
            <person name="Cao W.C."/>
        </authorList>
    </citation>
    <scope>NUCLEOTIDE SEQUENCE [LARGE SCALE GENOMIC DNA]</scope>
    <source>
        <strain evidence="2">HaeL-2018</strain>
    </source>
</reference>
<evidence type="ECO:0000313" key="2">
    <source>
        <dbReference type="EMBL" id="KAH9378907.1"/>
    </source>
</evidence>
<proteinExistence type="predicted"/>
<dbReference type="VEuPathDB" id="VectorBase:HLOH_049991"/>
<feature type="domain" description="HAT C-terminal dimerisation" evidence="1">
    <location>
        <begin position="16"/>
        <end position="65"/>
    </location>
</feature>
<dbReference type="OrthoDB" id="10023994at2759"/>
<dbReference type="GO" id="GO:0046983">
    <property type="term" value="F:protein dimerization activity"/>
    <property type="evidence" value="ECO:0007669"/>
    <property type="project" value="InterPro"/>
</dbReference>
<dbReference type="AlphaFoldDB" id="A0A9J6GUP7"/>
<dbReference type="InterPro" id="IPR012337">
    <property type="entry name" value="RNaseH-like_sf"/>
</dbReference>
<evidence type="ECO:0000259" key="1">
    <source>
        <dbReference type="Pfam" id="PF05699"/>
    </source>
</evidence>
<dbReference type="SUPFAM" id="SSF53098">
    <property type="entry name" value="Ribonuclease H-like"/>
    <property type="match status" value="1"/>
</dbReference>
<organism evidence="2 3">
    <name type="scientific">Haemaphysalis longicornis</name>
    <name type="common">Bush tick</name>
    <dbReference type="NCBI Taxonomy" id="44386"/>
    <lineage>
        <taxon>Eukaryota</taxon>
        <taxon>Metazoa</taxon>
        <taxon>Ecdysozoa</taxon>
        <taxon>Arthropoda</taxon>
        <taxon>Chelicerata</taxon>
        <taxon>Arachnida</taxon>
        <taxon>Acari</taxon>
        <taxon>Parasitiformes</taxon>
        <taxon>Ixodida</taxon>
        <taxon>Ixodoidea</taxon>
        <taxon>Ixodidae</taxon>
        <taxon>Haemaphysalinae</taxon>
        <taxon>Haemaphysalis</taxon>
    </lineage>
</organism>
<dbReference type="InterPro" id="IPR008906">
    <property type="entry name" value="HATC_C_dom"/>
</dbReference>
<dbReference type="Pfam" id="PF05699">
    <property type="entry name" value="Dimer_Tnp_hAT"/>
    <property type="match status" value="1"/>
</dbReference>
<comment type="caution">
    <text evidence="2">The sequence shown here is derived from an EMBL/GenBank/DDBJ whole genome shotgun (WGS) entry which is preliminary data.</text>
</comment>
<gene>
    <name evidence="2" type="ORF">HPB48_013681</name>
</gene>
<evidence type="ECO:0000313" key="3">
    <source>
        <dbReference type="Proteomes" id="UP000821853"/>
    </source>
</evidence>
<accession>A0A9J6GUP7</accession>
<name>A0A9J6GUP7_HAELO</name>
<keyword evidence="3" id="KW-1185">Reference proteome</keyword>
<dbReference type="Proteomes" id="UP000821853">
    <property type="component" value="Unassembled WGS sequence"/>
</dbReference>